<evidence type="ECO:0000256" key="1">
    <source>
        <dbReference type="ARBA" id="ARBA00001946"/>
    </source>
</evidence>
<dbReference type="SUPFAM" id="SSF56784">
    <property type="entry name" value="HAD-like"/>
    <property type="match status" value="1"/>
</dbReference>
<evidence type="ECO:0000256" key="6">
    <source>
        <dbReference type="ARBA" id="ARBA00022605"/>
    </source>
</evidence>
<evidence type="ECO:0000256" key="4">
    <source>
        <dbReference type="ARBA" id="ARBA00012640"/>
    </source>
</evidence>
<keyword evidence="7" id="KW-0479">Metal-binding</keyword>
<dbReference type="Pfam" id="PF00702">
    <property type="entry name" value="Hydrolase"/>
    <property type="match status" value="1"/>
</dbReference>
<dbReference type="SFLD" id="SFLDS00003">
    <property type="entry name" value="Haloacid_Dehalogenase"/>
    <property type="match status" value="1"/>
</dbReference>
<comment type="catalytic activity">
    <reaction evidence="12">
        <text>O-phospho-L-serine + H2O = L-serine + phosphate</text>
        <dbReference type="Rhea" id="RHEA:21208"/>
        <dbReference type="ChEBI" id="CHEBI:15377"/>
        <dbReference type="ChEBI" id="CHEBI:33384"/>
        <dbReference type="ChEBI" id="CHEBI:43474"/>
        <dbReference type="ChEBI" id="CHEBI:57524"/>
        <dbReference type="EC" id="3.1.3.3"/>
    </reaction>
</comment>
<dbReference type="GO" id="GO:0016787">
    <property type="term" value="F:hydrolase activity"/>
    <property type="evidence" value="ECO:0007669"/>
    <property type="project" value="UniProtKB-KW"/>
</dbReference>
<evidence type="ECO:0000256" key="9">
    <source>
        <dbReference type="ARBA" id="ARBA00022842"/>
    </source>
</evidence>
<comment type="similarity">
    <text evidence="3">Belongs to the HAD-like hydrolase superfamily. SerB family.</text>
</comment>
<evidence type="ECO:0000256" key="2">
    <source>
        <dbReference type="ARBA" id="ARBA00005135"/>
    </source>
</evidence>
<evidence type="ECO:0000256" key="12">
    <source>
        <dbReference type="ARBA" id="ARBA00048138"/>
    </source>
</evidence>
<keyword evidence="10" id="KW-0718">Serine biosynthesis</keyword>
<evidence type="ECO:0000313" key="14">
    <source>
        <dbReference type="EMBL" id="MBB5986050.1"/>
    </source>
</evidence>
<evidence type="ECO:0000256" key="3">
    <source>
        <dbReference type="ARBA" id="ARBA00009184"/>
    </source>
</evidence>
<dbReference type="InterPro" id="IPR050582">
    <property type="entry name" value="HAD-like_SerB"/>
</dbReference>
<keyword evidence="15" id="KW-1185">Reference proteome</keyword>
<name>A0ABR6NFJ7_9SPHN</name>
<evidence type="ECO:0000256" key="8">
    <source>
        <dbReference type="ARBA" id="ARBA00022801"/>
    </source>
</evidence>
<dbReference type="SFLD" id="SFLDG01136">
    <property type="entry name" value="C1.6:_Phosphoserine_Phosphatas"/>
    <property type="match status" value="1"/>
</dbReference>
<dbReference type="PANTHER" id="PTHR43344:SF2">
    <property type="entry name" value="PHOSPHOSERINE PHOSPHATASE"/>
    <property type="match status" value="1"/>
</dbReference>
<dbReference type="Gene3D" id="3.40.50.1000">
    <property type="entry name" value="HAD superfamily/HAD-like"/>
    <property type="match status" value="1"/>
</dbReference>
<evidence type="ECO:0000313" key="15">
    <source>
        <dbReference type="Proteomes" id="UP001138540"/>
    </source>
</evidence>
<sequence>MADGMDMIATLVAHEGLGQGVVDRAREALVAAGLETAPPVWIDEGEAVDIAFSGDRALARSAIEALALPADLFVLAQANRDCRLFIADMDSTMITIECIDELADYAGLKPQIAEVTERAMRGELDFAEALAGRVALLKGLDEAVLDQCREERVRLMPGARALVRTLVARGACTILVSGGFVPFAGPVSAAIGFHRQVANILHVADGKLAGTVEQPIVDAARKRAELLGAIDALGISPAQSIAIGDGANDIPMIEAAGLGVAYHAKPRTRAAADVAIDRGDLSTLLHALGIPRAQWMDD</sequence>
<dbReference type="InterPro" id="IPR004469">
    <property type="entry name" value="PSP"/>
</dbReference>
<dbReference type="EMBL" id="JACHKA010000001">
    <property type="protein sequence ID" value="MBB5986050.1"/>
    <property type="molecule type" value="Genomic_DNA"/>
</dbReference>
<dbReference type="PANTHER" id="PTHR43344">
    <property type="entry name" value="PHOSPHOSERINE PHOSPHATASE"/>
    <property type="match status" value="1"/>
</dbReference>
<evidence type="ECO:0000256" key="13">
    <source>
        <dbReference type="ARBA" id="ARBA00048523"/>
    </source>
</evidence>
<dbReference type="Proteomes" id="UP001138540">
    <property type="component" value="Unassembled WGS sequence"/>
</dbReference>
<comment type="pathway">
    <text evidence="2">Amino-acid biosynthesis; L-serine biosynthesis; L-serine from 3-phospho-D-glycerate: step 3/3.</text>
</comment>
<evidence type="ECO:0000256" key="7">
    <source>
        <dbReference type="ARBA" id="ARBA00022723"/>
    </source>
</evidence>
<accession>A0ABR6NFJ7</accession>
<dbReference type="NCBIfam" id="TIGR00338">
    <property type="entry name" value="serB"/>
    <property type="match status" value="1"/>
</dbReference>
<evidence type="ECO:0000256" key="10">
    <source>
        <dbReference type="ARBA" id="ARBA00023299"/>
    </source>
</evidence>
<keyword evidence="6" id="KW-0028">Amino-acid biosynthesis</keyword>
<reference evidence="14 15" key="1">
    <citation type="submission" date="2020-08" db="EMBL/GenBank/DDBJ databases">
        <title>Exploring microbial biodiversity for novel pathways involved in the catabolism of aromatic compounds derived from lignin.</title>
        <authorList>
            <person name="Elkins J."/>
        </authorList>
    </citation>
    <scope>NUCLEOTIDE SEQUENCE [LARGE SCALE GENOMIC DNA]</scope>
    <source>
        <strain evidence="14 15">B1D3A</strain>
    </source>
</reference>
<dbReference type="InterPro" id="IPR023214">
    <property type="entry name" value="HAD_sf"/>
</dbReference>
<dbReference type="SFLD" id="SFLDG01137">
    <property type="entry name" value="C1.6.1:_Phosphoserine_Phosphat"/>
    <property type="match status" value="1"/>
</dbReference>
<keyword evidence="8 14" id="KW-0378">Hydrolase</keyword>
<dbReference type="NCBIfam" id="TIGR01488">
    <property type="entry name" value="HAD-SF-IB"/>
    <property type="match status" value="1"/>
</dbReference>
<keyword evidence="9" id="KW-0460">Magnesium</keyword>
<evidence type="ECO:0000256" key="11">
    <source>
        <dbReference type="ARBA" id="ARBA00031693"/>
    </source>
</evidence>
<comment type="caution">
    <text evidence="14">The sequence shown here is derived from an EMBL/GenBank/DDBJ whole genome shotgun (WGS) entry which is preliminary data.</text>
</comment>
<organism evidence="14 15">
    <name type="scientific">Sphingobium lignivorans</name>
    <dbReference type="NCBI Taxonomy" id="2735886"/>
    <lineage>
        <taxon>Bacteria</taxon>
        <taxon>Pseudomonadati</taxon>
        <taxon>Pseudomonadota</taxon>
        <taxon>Alphaproteobacteria</taxon>
        <taxon>Sphingomonadales</taxon>
        <taxon>Sphingomonadaceae</taxon>
        <taxon>Sphingobium</taxon>
    </lineage>
</organism>
<gene>
    <name evidence="14" type="ORF">HNP60_002024</name>
</gene>
<protein>
    <recommendedName>
        <fullName evidence="5">Phosphoserine phosphatase</fullName>
        <ecNumber evidence="4">3.1.3.3</ecNumber>
    </recommendedName>
    <alternativeName>
        <fullName evidence="11">O-phosphoserine phosphohydrolase</fullName>
    </alternativeName>
</protein>
<comment type="cofactor">
    <cofactor evidence="1">
        <name>Mg(2+)</name>
        <dbReference type="ChEBI" id="CHEBI:18420"/>
    </cofactor>
</comment>
<dbReference type="SFLD" id="SFLDF00029">
    <property type="entry name" value="phosphoserine_phosphatase"/>
    <property type="match status" value="1"/>
</dbReference>
<comment type="catalytic activity">
    <reaction evidence="13">
        <text>O-phospho-D-serine + H2O = D-serine + phosphate</text>
        <dbReference type="Rhea" id="RHEA:24873"/>
        <dbReference type="ChEBI" id="CHEBI:15377"/>
        <dbReference type="ChEBI" id="CHEBI:35247"/>
        <dbReference type="ChEBI" id="CHEBI:43474"/>
        <dbReference type="ChEBI" id="CHEBI:58680"/>
        <dbReference type="EC" id="3.1.3.3"/>
    </reaction>
</comment>
<proteinExistence type="inferred from homology"/>
<dbReference type="InterPro" id="IPR036412">
    <property type="entry name" value="HAD-like_sf"/>
</dbReference>
<evidence type="ECO:0000256" key="5">
    <source>
        <dbReference type="ARBA" id="ARBA00015196"/>
    </source>
</evidence>
<dbReference type="EC" id="3.1.3.3" evidence="4"/>